<evidence type="ECO:0000256" key="1">
    <source>
        <dbReference type="SAM" id="Phobius"/>
    </source>
</evidence>
<feature type="transmembrane region" description="Helical" evidence="1">
    <location>
        <begin position="7"/>
        <end position="29"/>
    </location>
</feature>
<dbReference type="Pfam" id="PF19700">
    <property type="entry name" value="DUF6198"/>
    <property type="match status" value="1"/>
</dbReference>
<dbReference type="EMBL" id="JABXWP010000014">
    <property type="protein sequence ID" value="NVO88815.1"/>
    <property type="molecule type" value="Genomic_DNA"/>
</dbReference>
<dbReference type="Proteomes" id="UP000542889">
    <property type="component" value="Unassembled WGS sequence"/>
</dbReference>
<dbReference type="RefSeq" id="WP_070552304.1">
    <property type="nucleotide sequence ID" value="NZ_JABXWP010000014.1"/>
</dbReference>
<feature type="transmembrane region" description="Helical" evidence="1">
    <location>
        <begin position="104"/>
        <end position="124"/>
    </location>
</feature>
<feature type="transmembrane region" description="Helical" evidence="1">
    <location>
        <begin position="49"/>
        <end position="67"/>
    </location>
</feature>
<dbReference type="PANTHER" id="PTHR40078:SF1">
    <property type="entry name" value="INTEGRAL MEMBRANE PROTEIN"/>
    <property type="match status" value="1"/>
</dbReference>
<name>A0A7Y7QHH3_LACRH</name>
<feature type="transmembrane region" description="Helical" evidence="1">
    <location>
        <begin position="74"/>
        <end position="92"/>
    </location>
</feature>
<proteinExistence type="predicted"/>
<organism evidence="2 3">
    <name type="scientific">Lacticaseibacillus rhamnosus</name>
    <name type="common">Lactobacillus rhamnosus</name>
    <dbReference type="NCBI Taxonomy" id="47715"/>
    <lineage>
        <taxon>Bacteria</taxon>
        <taxon>Bacillati</taxon>
        <taxon>Bacillota</taxon>
        <taxon>Bacilli</taxon>
        <taxon>Lactobacillales</taxon>
        <taxon>Lactobacillaceae</taxon>
        <taxon>Lacticaseibacillus</taxon>
    </lineage>
</organism>
<feature type="transmembrane region" description="Helical" evidence="1">
    <location>
        <begin position="155"/>
        <end position="183"/>
    </location>
</feature>
<keyword evidence="1" id="KW-0472">Membrane</keyword>
<evidence type="ECO:0000313" key="3">
    <source>
        <dbReference type="Proteomes" id="UP000542889"/>
    </source>
</evidence>
<protein>
    <recommendedName>
        <fullName evidence="4">YitT family protein</fullName>
    </recommendedName>
</protein>
<keyword evidence="1" id="KW-1133">Transmembrane helix</keyword>
<comment type="caution">
    <text evidence="2">The sequence shown here is derived from an EMBL/GenBank/DDBJ whole genome shotgun (WGS) entry which is preliminary data.</text>
</comment>
<sequence length="199" mass="20835">MTAIKHQLVASIGAAIVGIGVGICITTELGADALGALWEGLATRLPISVGQASLVVTVVCVIMVLLINPRHLGLGTLLNPLVTSLTTDFIILRIPTSDNPVVKMILLVIGILLIAIGSGIAAAANRSKEGYIALNLALAEKFSGDIAQTRFLMDLICFVGGMILGGKIMIGPVIGILMIGFVFKQTLRFCEPIFQATLD</sequence>
<accession>A0A7Y7QHH3</accession>
<gene>
    <name evidence="2" type="ORF">HWN39_09895</name>
</gene>
<evidence type="ECO:0000313" key="2">
    <source>
        <dbReference type="EMBL" id="NVO88815.1"/>
    </source>
</evidence>
<evidence type="ECO:0008006" key="4">
    <source>
        <dbReference type="Google" id="ProtNLM"/>
    </source>
</evidence>
<dbReference type="InterPro" id="IPR038750">
    <property type="entry name" value="YczE/YyaS-like"/>
</dbReference>
<dbReference type="PANTHER" id="PTHR40078">
    <property type="entry name" value="INTEGRAL MEMBRANE PROTEIN-RELATED"/>
    <property type="match status" value="1"/>
</dbReference>
<keyword evidence="1" id="KW-0812">Transmembrane</keyword>
<dbReference type="AlphaFoldDB" id="A0A7Y7QHH3"/>
<reference evidence="2 3" key="1">
    <citation type="submission" date="2020-06" db="EMBL/GenBank/DDBJ databases">
        <title>Lactobacillus rhamnosus QC,genome.</title>
        <authorList>
            <person name="Yi H."/>
            <person name="Jin M."/>
        </authorList>
    </citation>
    <scope>NUCLEOTIDE SEQUENCE [LARGE SCALE GENOMIC DNA]</scope>
    <source>
        <strain evidence="2 3">QC</strain>
    </source>
</reference>